<dbReference type="SUPFAM" id="SSF51735">
    <property type="entry name" value="NAD(P)-binding Rossmann-fold domains"/>
    <property type="match status" value="1"/>
</dbReference>
<reference evidence="4 5" key="1">
    <citation type="submission" date="2018-07" db="EMBL/GenBank/DDBJ databases">
        <title>Draft genome of the type strain Streptomyces armeniacus ATCC 15676.</title>
        <authorList>
            <person name="Labana P."/>
            <person name="Gosse J.T."/>
            <person name="Boddy C.N."/>
        </authorList>
    </citation>
    <scope>NUCLEOTIDE SEQUENCE [LARGE SCALE GENOMIC DNA]</scope>
    <source>
        <strain evidence="4 5">ATCC 15676</strain>
    </source>
</reference>
<evidence type="ECO:0000256" key="1">
    <source>
        <dbReference type="ARBA" id="ARBA00006484"/>
    </source>
</evidence>
<evidence type="ECO:0000256" key="2">
    <source>
        <dbReference type="ARBA" id="ARBA00023002"/>
    </source>
</evidence>
<gene>
    <name evidence="4" type="ORF">DVA86_23055</name>
</gene>
<dbReference type="EMBL" id="CP031320">
    <property type="protein sequence ID" value="AXK35095.1"/>
    <property type="molecule type" value="Genomic_DNA"/>
</dbReference>
<evidence type="ECO:0000256" key="3">
    <source>
        <dbReference type="RuleBase" id="RU000363"/>
    </source>
</evidence>
<evidence type="ECO:0000313" key="4">
    <source>
        <dbReference type="EMBL" id="AXK35095.1"/>
    </source>
</evidence>
<dbReference type="KEGG" id="sarm:DVA86_23055"/>
<protein>
    <submittedName>
        <fullName evidence="4">SDR family NAD(P)-dependent oxidoreductase</fullName>
    </submittedName>
</protein>
<comment type="similarity">
    <text evidence="1 3">Belongs to the short-chain dehydrogenases/reductases (SDR) family.</text>
</comment>
<dbReference type="GO" id="GO:0016491">
    <property type="term" value="F:oxidoreductase activity"/>
    <property type="evidence" value="ECO:0007669"/>
    <property type="project" value="UniProtKB-KW"/>
</dbReference>
<name>A0A345XTX9_9ACTN</name>
<organism evidence="4 5">
    <name type="scientific">Streptomyces armeniacus</name>
    <dbReference type="NCBI Taxonomy" id="83291"/>
    <lineage>
        <taxon>Bacteria</taxon>
        <taxon>Bacillati</taxon>
        <taxon>Actinomycetota</taxon>
        <taxon>Actinomycetes</taxon>
        <taxon>Kitasatosporales</taxon>
        <taxon>Streptomycetaceae</taxon>
        <taxon>Streptomyces</taxon>
    </lineage>
</organism>
<dbReference type="InterPro" id="IPR020904">
    <property type="entry name" value="Sc_DH/Rdtase_CS"/>
</dbReference>
<dbReference type="AlphaFoldDB" id="A0A345XTX9"/>
<dbReference type="PANTHER" id="PTHR44196">
    <property type="entry name" value="DEHYDROGENASE/REDUCTASE SDR FAMILY MEMBER 7B"/>
    <property type="match status" value="1"/>
</dbReference>
<evidence type="ECO:0000313" key="5">
    <source>
        <dbReference type="Proteomes" id="UP000254425"/>
    </source>
</evidence>
<dbReference type="InterPro" id="IPR002347">
    <property type="entry name" value="SDR_fam"/>
</dbReference>
<dbReference type="InterPro" id="IPR036291">
    <property type="entry name" value="NAD(P)-bd_dom_sf"/>
</dbReference>
<accession>A0A345XTX9</accession>
<sequence>MHDYTNTTTVVTGASKGLGEAYARELASRGAHLVLVARSSDALNTLAGQLRKAHSVRVDVIAADLSDRRAAQTVADTVEELGLEADLLVNNAGTGSVGPFLGRPLEPNLRSVDVNVTALVALCHLLGARMVERGRGGIVNVASTAAFQPMPYQAGYAATKAFVLSFTEALAEEVRHTGVRVMAAHPGAIDTGFFDGTTASVDPRAADTPARIAAGTLDDFARGRSVSYPGRAFNRAGTWASRLLPRTTVVRITGGLNRKLGFDDVRDLAPGLDSAAS</sequence>
<proteinExistence type="inferred from homology"/>
<dbReference type="PRINTS" id="PR00081">
    <property type="entry name" value="GDHRDH"/>
</dbReference>
<dbReference type="PRINTS" id="PR00080">
    <property type="entry name" value="SDRFAMILY"/>
</dbReference>
<dbReference type="PANTHER" id="PTHR44196:SF2">
    <property type="entry name" value="SHORT-CHAIN DEHYDROGENASE-RELATED"/>
    <property type="match status" value="1"/>
</dbReference>
<dbReference type="PROSITE" id="PS00061">
    <property type="entry name" value="ADH_SHORT"/>
    <property type="match status" value="1"/>
</dbReference>
<dbReference type="Proteomes" id="UP000254425">
    <property type="component" value="Chromosome"/>
</dbReference>
<dbReference type="CDD" id="cd05233">
    <property type="entry name" value="SDR_c"/>
    <property type="match status" value="1"/>
</dbReference>
<keyword evidence="5" id="KW-1185">Reference proteome</keyword>
<dbReference type="Gene3D" id="3.40.50.720">
    <property type="entry name" value="NAD(P)-binding Rossmann-like Domain"/>
    <property type="match status" value="1"/>
</dbReference>
<keyword evidence="2" id="KW-0560">Oxidoreductase</keyword>
<dbReference type="RefSeq" id="WP_208881020.1">
    <property type="nucleotide sequence ID" value="NZ_CP031320.1"/>
</dbReference>
<dbReference type="GO" id="GO:0016020">
    <property type="term" value="C:membrane"/>
    <property type="evidence" value="ECO:0007669"/>
    <property type="project" value="TreeGrafter"/>
</dbReference>
<dbReference type="Pfam" id="PF00106">
    <property type="entry name" value="adh_short"/>
    <property type="match status" value="1"/>
</dbReference>
<dbReference type="PIRSF" id="PIRSF000126">
    <property type="entry name" value="11-beta-HSD1"/>
    <property type="match status" value="1"/>
</dbReference>